<dbReference type="Gene3D" id="3.30.450.40">
    <property type="match status" value="1"/>
</dbReference>
<reference evidence="2" key="1">
    <citation type="journal article" date="2019" name="Int. J. Syst. Evol. Microbiol.">
        <title>The Global Catalogue of Microorganisms (GCM) 10K type strain sequencing project: providing services to taxonomists for standard genome sequencing and annotation.</title>
        <authorList>
            <consortium name="The Broad Institute Genomics Platform"/>
            <consortium name="The Broad Institute Genome Sequencing Center for Infectious Disease"/>
            <person name="Wu L."/>
            <person name="Ma J."/>
        </authorList>
    </citation>
    <scope>NUCLEOTIDE SEQUENCE [LARGE SCALE GENOMIC DNA]</scope>
    <source>
        <strain evidence="2">CGMCC 1.16275</strain>
    </source>
</reference>
<evidence type="ECO:0000313" key="2">
    <source>
        <dbReference type="Proteomes" id="UP001596456"/>
    </source>
</evidence>
<comment type="caution">
    <text evidence="1">The sequence shown here is derived from an EMBL/GenBank/DDBJ whole genome shotgun (WGS) entry which is preliminary data.</text>
</comment>
<keyword evidence="2" id="KW-1185">Reference proteome</keyword>
<evidence type="ECO:0000313" key="1">
    <source>
        <dbReference type="EMBL" id="MFC7333723.1"/>
    </source>
</evidence>
<sequence>MGREHITRPLGEDLTAEDVAAYLREHPDFLVQHPDLIGHLTPPTAQRGEGVADMQFFMLQRLRGEVGRLSDQQRELIATSRANLNNQNRVHAAALFLLDASSFEHLIQTITTDLAVLLDLDVAALAVESQVAEIGLVSRTGLKLLEAGDISIILGRRDVLLRDNVVGAPEIYGPAAALVRSEALVRLRLSGDGPQGLLAFGSREPDMFHPGQGTELLTFLARVMERCIRSWLDLPR</sequence>
<dbReference type="InterPro" id="IPR029016">
    <property type="entry name" value="GAF-like_dom_sf"/>
</dbReference>
<organism evidence="1 2">
    <name type="scientific">Rhodocista pekingensis</name>
    <dbReference type="NCBI Taxonomy" id="201185"/>
    <lineage>
        <taxon>Bacteria</taxon>
        <taxon>Pseudomonadati</taxon>
        <taxon>Pseudomonadota</taxon>
        <taxon>Alphaproteobacteria</taxon>
        <taxon>Rhodospirillales</taxon>
        <taxon>Azospirillaceae</taxon>
        <taxon>Rhodocista</taxon>
    </lineage>
</organism>
<dbReference type="RefSeq" id="WP_377358984.1">
    <property type="nucleotide sequence ID" value="NZ_JBHTCM010000010.1"/>
</dbReference>
<dbReference type="EMBL" id="JBHTCM010000010">
    <property type="protein sequence ID" value="MFC7333723.1"/>
    <property type="molecule type" value="Genomic_DNA"/>
</dbReference>
<proteinExistence type="predicted"/>
<dbReference type="InterPro" id="IPR007435">
    <property type="entry name" value="DUF484"/>
</dbReference>
<protein>
    <submittedName>
        <fullName evidence="1">DUF484 family protein</fullName>
    </submittedName>
</protein>
<dbReference type="PANTHER" id="PTHR38765:SF1">
    <property type="entry name" value="DUF484 DOMAIN-CONTAINING PROTEIN"/>
    <property type="match status" value="1"/>
</dbReference>
<name>A0ABW2KUK5_9PROT</name>
<dbReference type="Proteomes" id="UP001596456">
    <property type="component" value="Unassembled WGS sequence"/>
</dbReference>
<dbReference type="PANTHER" id="PTHR38765">
    <property type="entry name" value="DUF484 DOMAIN-CONTAINING PROTEIN"/>
    <property type="match status" value="1"/>
</dbReference>
<accession>A0ABW2KUK5</accession>
<dbReference type="Pfam" id="PF04340">
    <property type="entry name" value="DUF484"/>
    <property type="match status" value="1"/>
</dbReference>
<gene>
    <name evidence="1" type="ORF">ACFQPS_11155</name>
</gene>